<evidence type="ECO:0000313" key="4">
    <source>
        <dbReference type="EMBL" id="HCO25964.1"/>
    </source>
</evidence>
<dbReference type="InterPro" id="IPR014710">
    <property type="entry name" value="RmlC-like_jellyroll"/>
</dbReference>
<dbReference type="SUPFAM" id="SSF51182">
    <property type="entry name" value="RmlC-like cupins"/>
    <property type="match status" value="1"/>
</dbReference>
<evidence type="ECO:0000256" key="2">
    <source>
        <dbReference type="SAM" id="MobiDB-lite"/>
    </source>
</evidence>
<dbReference type="Pfam" id="PF07883">
    <property type="entry name" value="Cupin_2"/>
    <property type="match status" value="1"/>
</dbReference>
<accession>A0A3D3RAT5</accession>
<dbReference type="AlphaFoldDB" id="A0A3D3RAT5"/>
<evidence type="ECO:0000313" key="5">
    <source>
        <dbReference type="Proteomes" id="UP000263642"/>
    </source>
</evidence>
<dbReference type="InterPro" id="IPR013096">
    <property type="entry name" value="Cupin_2"/>
</dbReference>
<proteinExistence type="predicted"/>
<gene>
    <name evidence="4" type="ORF">DIT97_24135</name>
</gene>
<organism evidence="4 5">
    <name type="scientific">Gimesia maris</name>
    <dbReference type="NCBI Taxonomy" id="122"/>
    <lineage>
        <taxon>Bacteria</taxon>
        <taxon>Pseudomonadati</taxon>
        <taxon>Planctomycetota</taxon>
        <taxon>Planctomycetia</taxon>
        <taxon>Planctomycetales</taxon>
        <taxon>Planctomycetaceae</taxon>
        <taxon>Gimesia</taxon>
    </lineage>
</organism>
<reference evidence="4 5" key="1">
    <citation type="journal article" date="2018" name="Nat. Biotechnol.">
        <title>A standardized bacterial taxonomy based on genome phylogeny substantially revises the tree of life.</title>
        <authorList>
            <person name="Parks D.H."/>
            <person name="Chuvochina M."/>
            <person name="Waite D.W."/>
            <person name="Rinke C."/>
            <person name="Skarshewski A."/>
            <person name="Chaumeil P.A."/>
            <person name="Hugenholtz P."/>
        </authorList>
    </citation>
    <scope>NUCLEOTIDE SEQUENCE [LARGE SCALE GENOMIC DNA]</scope>
    <source>
        <strain evidence="4">UBA9375</strain>
    </source>
</reference>
<evidence type="ECO:0000259" key="3">
    <source>
        <dbReference type="Pfam" id="PF07883"/>
    </source>
</evidence>
<dbReference type="PANTHER" id="PTHR35848:SF6">
    <property type="entry name" value="CUPIN TYPE-2 DOMAIN-CONTAINING PROTEIN"/>
    <property type="match status" value="1"/>
</dbReference>
<dbReference type="GO" id="GO:0046872">
    <property type="term" value="F:metal ion binding"/>
    <property type="evidence" value="ECO:0007669"/>
    <property type="project" value="UniProtKB-KW"/>
</dbReference>
<dbReference type="PANTHER" id="PTHR35848">
    <property type="entry name" value="OXALATE-BINDING PROTEIN"/>
    <property type="match status" value="1"/>
</dbReference>
<dbReference type="Gene3D" id="2.60.120.10">
    <property type="entry name" value="Jelly Rolls"/>
    <property type="match status" value="1"/>
</dbReference>
<evidence type="ECO:0000256" key="1">
    <source>
        <dbReference type="ARBA" id="ARBA00022723"/>
    </source>
</evidence>
<dbReference type="EMBL" id="DQAY01000145">
    <property type="protein sequence ID" value="HCO25964.1"/>
    <property type="molecule type" value="Genomic_DNA"/>
</dbReference>
<dbReference type="InterPro" id="IPR011051">
    <property type="entry name" value="RmlC_Cupin_sf"/>
</dbReference>
<sequence length="164" mass="18800">MSQVSEEVVHGQGYDCFAAGPMESWMRFRLSPPETPLPTRGKYFLRKYLNSDGLEMSINTLPAGREMPFVHRHKENDEIYFVIQGQGQFQAGTDVFDVSEGFFIRLSPEVPRVWRNNSEEPLYYLVIQYRADSCVTGTIQDGERLEDHPIAWREGPEDDAPHGS</sequence>
<name>A0A3D3RAT5_9PLAN</name>
<protein>
    <recommendedName>
        <fullName evidence="3">Cupin type-2 domain-containing protein</fullName>
    </recommendedName>
</protein>
<dbReference type="InterPro" id="IPR051610">
    <property type="entry name" value="GPI/OXD"/>
</dbReference>
<feature type="domain" description="Cupin type-2" evidence="3">
    <location>
        <begin position="60"/>
        <end position="127"/>
    </location>
</feature>
<keyword evidence="1" id="KW-0479">Metal-binding</keyword>
<dbReference type="Proteomes" id="UP000263642">
    <property type="component" value="Unassembled WGS sequence"/>
</dbReference>
<comment type="caution">
    <text evidence="4">The sequence shown here is derived from an EMBL/GenBank/DDBJ whole genome shotgun (WGS) entry which is preliminary data.</text>
</comment>
<feature type="region of interest" description="Disordered" evidence="2">
    <location>
        <begin position="145"/>
        <end position="164"/>
    </location>
</feature>